<name>A4BWT0_9FLAO</name>
<proteinExistence type="predicted"/>
<evidence type="ECO:0000313" key="3">
    <source>
        <dbReference type="Proteomes" id="UP000003053"/>
    </source>
</evidence>
<evidence type="ECO:0000313" key="2">
    <source>
        <dbReference type="EMBL" id="EAR13421.1"/>
    </source>
</evidence>
<keyword evidence="1" id="KW-0812">Transmembrane</keyword>
<keyword evidence="3" id="KW-1185">Reference proteome</keyword>
<keyword evidence="1" id="KW-1133">Transmembrane helix</keyword>
<sequence length="113" mass="13092">MCFYKIEQKKLRIRIALFFSILFISLVIAPTLILLSNPSQDIAYLIDLNEEEEEENKVQEISKGDSKLKIYPPNCISSILFSDFESKRNIRFNSKNYVSKYPQVSTPPPKTTL</sequence>
<dbReference type="AlphaFoldDB" id="A4BWT0"/>
<gene>
    <name evidence="2" type="ORF">PI23P_02967</name>
</gene>
<protein>
    <submittedName>
        <fullName evidence="2">Uncharacterized protein</fullName>
    </submittedName>
</protein>
<reference evidence="2 3" key="1">
    <citation type="submission" date="2006-02" db="EMBL/GenBank/DDBJ databases">
        <authorList>
            <person name="Murray A."/>
            <person name="Staley J."/>
            <person name="Ferriera S."/>
            <person name="Johnson J."/>
            <person name="Kravitz S."/>
            <person name="Halpern A."/>
            <person name="Remington K."/>
            <person name="Beeson K."/>
            <person name="Tran B."/>
            <person name="Rogers Y.-H."/>
            <person name="Friedman R."/>
            <person name="Venter J.C."/>
        </authorList>
    </citation>
    <scope>NUCLEOTIDE SEQUENCE [LARGE SCALE GENOMIC DNA]</scope>
    <source>
        <strain evidence="2 3">23-P</strain>
    </source>
</reference>
<keyword evidence="1" id="KW-0472">Membrane</keyword>
<dbReference type="eggNOG" id="ENOG5030YMD">
    <property type="taxonomic scope" value="Bacteria"/>
</dbReference>
<feature type="transmembrane region" description="Helical" evidence="1">
    <location>
        <begin position="15"/>
        <end position="35"/>
    </location>
</feature>
<evidence type="ECO:0000256" key="1">
    <source>
        <dbReference type="SAM" id="Phobius"/>
    </source>
</evidence>
<accession>A4BWT0</accession>
<dbReference type="STRING" id="313594.PI23P_02967"/>
<dbReference type="HOGENOM" id="CLU_2131149_0_0_10"/>
<dbReference type="Proteomes" id="UP000003053">
    <property type="component" value="Unassembled WGS sequence"/>
</dbReference>
<comment type="caution">
    <text evidence="2">The sequence shown here is derived from an EMBL/GenBank/DDBJ whole genome shotgun (WGS) entry which is preliminary data.</text>
</comment>
<organism evidence="2 3">
    <name type="scientific">Polaribacter irgensii 23-P</name>
    <dbReference type="NCBI Taxonomy" id="313594"/>
    <lineage>
        <taxon>Bacteria</taxon>
        <taxon>Pseudomonadati</taxon>
        <taxon>Bacteroidota</taxon>
        <taxon>Flavobacteriia</taxon>
        <taxon>Flavobacteriales</taxon>
        <taxon>Flavobacteriaceae</taxon>
    </lineage>
</organism>
<dbReference type="EMBL" id="AAOG01000001">
    <property type="protein sequence ID" value="EAR13421.1"/>
    <property type="molecule type" value="Genomic_DNA"/>
</dbReference>